<gene>
    <name evidence="1" type="ORF">CRV05_13990</name>
</gene>
<dbReference type="InterPro" id="IPR001036">
    <property type="entry name" value="Acrflvin-R"/>
</dbReference>
<dbReference type="InterPro" id="IPR027463">
    <property type="entry name" value="AcrB_DN_DC_subdom"/>
</dbReference>
<feature type="non-terminal residue" evidence="1">
    <location>
        <position position="1"/>
    </location>
</feature>
<organism evidence="1 2">
    <name type="scientific">Halarcobacter bivalviorum</name>
    <dbReference type="NCBI Taxonomy" id="663364"/>
    <lineage>
        <taxon>Bacteria</taxon>
        <taxon>Pseudomonadati</taxon>
        <taxon>Campylobacterota</taxon>
        <taxon>Epsilonproteobacteria</taxon>
        <taxon>Campylobacterales</taxon>
        <taxon>Arcobacteraceae</taxon>
        <taxon>Halarcobacter</taxon>
    </lineage>
</organism>
<proteinExistence type="predicted"/>
<dbReference type="SUPFAM" id="SSF82714">
    <property type="entry name" value="Multidrug efflux transporter AcrB TolC docking domain, DN and DC subdomains"/>
    <property type="match status" value="1"/>
</dbReference>
<dbReference type="GO" id="GO:0042910">
    <property type="term" value="F:xenobiotic transmembrane transporter activity"/>
    <property type="evidence" value="ECO:0007669"/>
    <property type="project" value="TreeGrafter"/>
</dbReference>
<dbReference type="PANTHER" id="PTHR32063:SF24">
    <property type="entry name" value="CATION EFFLUX SYSTEM (ACRB_ACRD_ACRF FAMILY)"/>
    <property type="match status" value="1"/>
</dbReference>
<dbReference type="GO" id="GO:0005886">
    <property type="term" value="C:plasma membrane"/>
    <property type="evidence" value="ECO:0007669"/>
    <property type="project" value="TreeGrafter"/>
</dbReference>
<dbReference type="Proteomes" id="UP000289193">
    <property type="component" value="Unassembled WGS sequence"/>
</dbReference>
<protein>
    <submittedName>
        <fullName evidence="1">Multidrug transporter AcrB</fullName>
    </submittedName>
</protein>
<dbReference type="Pfam" id="PF00873">
    <property type="entry name" value="ACR_tran"/>
    <property type="match status" value="1"/>
</dbReference>
<reference evidence="1 2" key="1">
    <citation type="submission" date="2017-10" db="EMBL/GenBank/DDBJ databases">
        <title>Genomics of the genus Arcobacter.</title>
        <authorList>
            <person name="Perez-Cataluna A."/>
            <person name="Figueras M.J."/>
        </authorList>
    </citation>
    <scope>NUCLEOTIDE SEQUENCE [LARGE SCALE GENOMIC DNA]</scope>
    <source>
        <strain evidence="1 2">CECT 7835</strain>
    </source>
</reference>
<evidence type="ECO:0000313" key="2">
    <source>
        <dbReference type="Proteomes" id="UP000289193"/>
    </source>
</evidence>
<dbReference type="Gene3D" id="3.30.70.1320">
    <property type="entry name" value="Multidrug efflux transporter AcrB pore domain like"/>
    <property type="match status" value="1"/>
</dbReference>
<dbReference type="PANTHER" id="PTHR32063">
    <property type="match status" value="1"/>
</dbReference>
<dbReference type="Gene3D" id="3.30.2090.10">
    <property type="entry name" value="Multidrug efflux transporter AcrB TolC docking domain, DN and DC subdomains"/>
    <property type="match status" value="1"/>
</dbReference>
<sequence>VAMVDLKGEKREQFNIQVDINKLSSYNIALANVMKSIEALNYNTPNIATNTDDGKLVVMSIDQAIKSVKDLENLIISYNYQTPIYRGDIAKIEKSYEIQNKKDAYIYLKNESGNIEEYPQITLMASKLKGANSVVINEKIFEYMSSIK</sequence>
<dbReference type="EMBL" id="PDKM01000143">
    <property type="protein sequence ID" value="RXK08730.1"/>
    <property type="molecule type" value="Genomic_DNA"/>
</dbReference>
<dbReference type="RefSeq" id="WP_164969418.1">
    <property type="nucleotide sequence ID" value="NZ_PDKM01000143.1"/>
</dbReference>
<keyword evidence="2" id="KW-1185">Reference proteome</keyword>
<accession>A0AAX2A4A2</accession>
<dbReference type="AlphaFoldDB" id="A0AAX2A4A2"/>
<comment type="caution">
    <text evidence="1">The sequence shown here is derived from an EMBL/GenBank/DDBJ whole genome shotgun (WGS) entry which is preliminary data.</text>
</comment>
<feature type="non-terminal residue" evidence="1">
    <location>
        <position position="148"/>
    </location>
</feature>
<evidence type="ECO:0000313" key="1">
    <source>
        <dbReference type="EMBL" id="RXK08730.1"/>
    </source>
</evidence>
<name>A0AAX2A4A2_9BACT</name>